<dbReference type="AlphaFoldDB" id="A0A2X2JFM1"/>
<dbReference type="InterPro" id="IPR021417">
    <property type="entry name" value="DUF3060"/>
</dbReference>
<dbReference type="EMBL" id="UAUU01000011">
    <property type="protein sequence ID" value="SPZ93082.1"/>
    <property type="molecule type" value="Genomic_DNA"/>
</dbReference>
<protein>
    <submittedName>
        <fullName evidence="1">Protein of uncharacterized function (DUF3060)</fullName>
    </submittedName>
</protein>
<name>A0A2X2JFM1_SPHMU</name>
<evidence type="ECO:0000313" key="2">
    <source>
        <dbReference type="Proteomes" id="UP000251241"/>
    </source>
</evidence>
<evidence type="ECO:0000313" key="1">
    <source>
        <dbReference type="EMBL" id="SPZ93082.1"/>
    </source>
</evidence>
<dbReference type="RefSeq" id="WP_112376149.1">
    <property type="nucleotide sequence ID" value="NZ_CP069793.1"/>
</dbReference>
<dbReference type="Pfam" id="PF11259">
    <property type="entry name" value="DUF3060"/>
    <property type="match status" value="1"/>
</dbReference>
<reference evidence="1 2" key="1">
    <citation type="submission" date="2018-06" db="EMBL/GenBank/DDBJ databases">
        <authorList>
            <consortium name="Pathogen Informatics"/>
            <person name="Doyle S."/>
        </authorList>
    </citation>
    <scope>NUCLEOTIDE SEQUENCE [LARGE SCALE GENOMIC DNA]</scope>
    <source>
        <strain evidence="1 2">NCTC11343</strain>
    </source>
</reference>
<sequence length="149" mass="15866">MKLRTITFGFSLLLIGSLVMAAKEPVSKALTNDVVNQQGKVISIEGVNNNRTIEAKGGEIVQIEGADNKVVIRGNVSKLIIEGKGNTVTGNDIATVTIEGADNMVNIGSVETVQIEGVKNHVHYKSTKNKSGQVKVSTEGADNMVMKMK</sequence>
<proteinExistence type="predicted"/>
<gene>
    <name evidence="1" type="ORF">NCTC11343_05019</name>
</gene>
<dbReference type="Proteomes" id="UP000251241">
    <property type="component" value="Unassembled WGS sequence"/>
</dbReference>
<accession>A0A2X2JFM1</accession>
<organism evidence="1 2">
    <name type="scientific">Sphingobacterium multivorum</name>
    <dbReference type="NCBI Taxonomy" id="28454"/>
    <lineage>
        <taxon>Bacteria</taxon>
        <taxon>Pseudomonadati</taxon>
        <taxon>Bacteroidota</taxon>
        <taxon>Sphingobacteriia</taxon>
        <taxon>Sphingobacteriales</taxon>
        <taxon>Sphingobacteriaceae</taxon>
        <taxon>Sphingobacterium</taxon>
    </lineage>
</organism>
<dbReference type="GeneID" id="97179883"/>